<dbReference type="InterPro" id="IPR000340">
    <property type="entry name" value="Dual-sp_phosphatase_cat-dom"/>
</dbReference>
<dbReference type="EMBL" id="UYRU01043660">
    <property type="protein sequence ID" value="VDK83229.1"/>
    <property type="molecule type" value="Genomic_DNA"/>
</dbReference>
<protein>
    <recommendedName>
        <fullName evidence="7">Tyrosine specific protein phosphatases domain-containing protein</fullName>
    </recommendedName>
</protein>
<dbReference type="AlphaFoldDB" id="A0A3P6TIR4"/>
<dbReference type="SUPFAM" id="SSF52799">
    <property type="entry name" value="(Phosphotyrosine protein) phosphatases II"/>
    <property type="match status" value="1"/>
</dbReference>
<keyword evidence="2" id="KW-0904">Protein phosphatase</keyword>
<dbReference type="InterPro" id="IPR020422">
    <property type="entry name" value="TYR_PHOSPHATASE_DUAL_dom"/>
</dbReference>
<dbReference type="OrthoDB" id="273181at2759"/>
<dbReference type="Pfam" id="PF00782">
    <property type="entry name" value="DSPc"/>
    <property type="match status" value="1"/>
</dbReference>
<dbReference type="PROSITE" id="PS50054">
    <property type="entry name" value="TYR_PHOSPHATASE_DUAL"/>
    <property type="match status" value="1"/>
</dbReference>
<evidence type="ECO:0000259" key="4">
    <source>
        <dbReference type="PROSITE" id="PS50056"/>
    </source>
</evidence>
<dbReference type="PROSITE" id="PS00383">
    <property type="entry name" value="TYR_PHOSPHATASE_1"/>
    <property type="match status" value="1"/>
</dbReference>
<dbReference type="GO" id="GO:0004439">
    <property type="term" value="F:phosphatidylinositol-4,5-bisphosphate 5-phosphatase activity"/>
    <property type="evidence" value="ECO:0007669"/>
    <property type="project" value="TreeGrafter"/>
</dbReference>
<sequence>MTIAVPVVFMDNFNQLLKEAKFYISLAYGTSAYFIGARTWYDRISEYLILGGLPVLSKWDEFQKRESITHVVSMLEPFEVKSFVLGSTEAASRGLEYLSLPVDEGVEFIDSCRKSGSSVYVHCKAGRTRSAFLVACYFMSRDGLSPTESTERIRANRKHILLPDVHMKGLQRYHHILQERQASRTGMYHD</sequence>
<dbReference type="InterPro" id="IPR016130">
    <property type="entry name" value="Tyr_Pase_AS"/>
</dbReference>
<feature type="domain" description="Tyrosine specific protein phosphatases" evidence="4">
    <location>
        <begin position="103"/>
        <end position="168"/>
    </location>
</feature>
<evidence type="ECO:0000313" key="6">
    <source>
        <dbReference type="Proteomes" id="UP000281553"/>
    </source>
</evidence>
<evidence type="ECO:0000313" key="5">
    <source>
        <dbReference type="EMBL" id="VDK83229.1"/>
    </source>
</evidence>
<keyword evidence="6" id="KW-1185">Reference proteome</keyword>
<dbReference type="InterPro" id="IPR029021">
    <property type="entry name" value="Prot-tyrosine_phosphatase-like"/>
</dbReference>
<evidence type="ECO:0000256" key="1">
    <source>
        <dbReference type="ARBA" id="ARBA00022801"/>
    </source>
</evidence>
<proteinExistence type="predicted"/>
<gene>
    <name evidence="5" type="ORF">DILT_LOCUS3437</name>
</gene>
<dbReference type="PROSITE" id="PS50056">
    <property type="entry name" value="TYR_PHOSPHATASE_2"/>
    <property type="match status" value="1"/>
</dbReference>
<evidence type="ECO:0000256" key="2">
    <source>
        <dbReference type="ARBA" id="ARBA00022912"/>
    </source>
</evidence>
<dbReference type="GO" id="GO:0008962">
    <property type="term" value="F:phosphatidylglycerophosphatase activity"/>
    <property type="evidence" value="ECO:0007669"/>
    <property type="project" value="TreeGrafter"/>
</dbReference>
<dbReference type="InterPro" id="IPR000387">
    <property type="entry name" value="Tyr_Pase_dom"/>
</dbReference>
<dbReference type="GO" id="GO:0004721">
    <property type="term" value="F:phosphoprotein phosphatase activity"/>
    <property type="evidence" value="ECO:0007669"/>
    <property type="project" value="UniProtKB-KW"/>
</dbReference>
<name>A0A3P6TIR4_DIBLA</name>
<dbReference type="Proteomes" id="UP000281553">
    <property type="component" value="Unassembled WGS sequence"/>
</dbReference>
<organism evidence="5 6">
    <name type="scientific">Dibothriocephalus latus</name>
    <name type="common">Fish tapeworm</name>
    <name type="synonym">Diphyllobothrium latum</name>
    <dbReference type="NCBI Taxonomy" id="60516"/>
    <lineage>
        <taxon>Eukaryota</taxon>
        <taxon>Metazoa</taxon>
        <taxon>Spiralia</taxon>
        <taxon>Lophotrochozoa</taxon>
        <taxon>Platyhelminthes</taxon>
        <taxon>Cestoda</taxon>
        <taxon>Eucestoda</taxon>
        <taxon>Diphyllobothriidea</taxon>
        <taxon>Diphyllobothriidae</taxon>
        <taxon>Dibothriocephalus</taxon>
    </lineage>
</organism>
<evidence type="ECO:0008006" key="7">
    <source>
        <dbReference type="Google" id="ProtNLM"/>
    </source>
</evidence>
<keyword evidence="1" id="KW-0378">Hydrolase</keyword>
<dbReference type="PANTHER" id="PTHR46712">
    <property type="entry name" value="PHOSPHATIDYLGLYCEROPHOSPHATASE AND PROTEIN-TYROSINE PHOSPHATASE 1"/>
    <property type="match status" value="1"/>
</dbReference>
<dbReference type="PANTHER" id="PTHR46712:SF1">
    <property type="entry name" value="PHOSPHATIDYLGLYCEROPHOSPHATASE AND PROTEIN-TYROSINE PHOSPHATASE 1"/>
    <property type="match status" value="1"/>
</dbReference>
<evidence type="ECO:0000259" key="3">
    <source>
        <dbReference type="PROSITE" id="PS50054"/>
    </source>
</evidence>
<accession>A0A3P6TIR4</accession>
<feature type="domain" description="Tyrosine-protein phosphatase" evidence="3">
    <location>
        <begin position="40"/>
        <end position="179"/>
    </location>
</feature>
<reference evidence="5 6" key="1">
    <citation type="submission" date="2018-11" db="EMBL/GenBank/DDBJ databases">
        <authorList>
            <consortium name="Pathogen Informatics"/>
        </authorList>
    </citation>
    <scope>NUCLEOTIDE SEQUENCE [LARGE SCALE GENOMIC DNA]</scope>
</reference>
<dbReference type="Gene3D" id="3.90.190.10">
    <property type="entry name" value="Protein tyrosine phosphatase superfamily"/>
    <property type="match status" value="1"/>
</dbReference>
<dbReference type="SMART" id="SM00195">
    <property type="entry name" value="DSPc"/>
    <property type="match status" value="1"/>
</dbReference>
<dbReference type="InterPro" id="IPR042165">
    <property type="entry name" value="PTPMT1"/>
</dbReference>